<comment type="catalytic activity">
    <reaction evidence="9">
        <text>Release of signal peptides from bacterial membrane prolipoproteins. Hydrolyzes -Xaa-Yaa-Zaa-|-(S,diacylglyceryl)Cys-, in which Xaa is hydrophobic (preferably Leu), and Yaa (Ala or Ser) and Zaa (Gly or Ala) have small, neutral side chains.</text>
        <dbReference type="EC" id="3.4.23.36"/>
    </reaction>
</comment>
<dbReference type="GO" id="GO:0004190">
    <property type="term" value="F:aspartic-type endopeptidase activity"/>
    <property type="evidence" value="ECO:0007669"/>
    <property type="project" value="UniProtKB-UniRule"/>
</dbReference>
<dbReference type="GO" id="GO:0006508">
    <property type="term" value="P:proteolysis"/>
    <property type="evidence" value="ECO:0007669"/>
    <property type="project" value="UniProtKB-KW"/>
</dbReference>
<dbReference type="EC" id="3.4.23.36" evidence="9"/>
<comment type="caution">
    <text evidence="9">Lacks conserved residue(s) required for the propagation of feature annotation.</text>
</comment>
<dbReference type="AlphaFoldDB" id="A0A401LGK0"/>
<evidence type="ECO:0000256" key="6">
    <source>
        <dbReference type="ARBA" id="ARBA00022801"/>
    </source>
</evidence>
<keyword evidence="5 9" id="KW-0064">Aspartyl protease</keyword>
<dbReference type="OrthoDB" id="1770665at2"/>
<organism evidence="11 12">
    <name type="scientific">Anaerotignum faecicola</name>
    <dbReference type="NCBI Taxonomy" id="2358141"/>
    <lineage>
        <taxon>Bacteria</taxon>
        <taxon>Bacillati</taxon>
        <taxon>Bacillota</taxon>
        <taxon>Clostridia</taxon>
        <taxon>Lachnospirales</taxon>
        <taxon>Anaerotignaceae</taxon>
        <taxon>Anaerotignum</taxon>
    </lineage>
</organism>
<dbReference type="EMBL" id="BHVZ01000014">
    <property type="protein sequence ID" value="GCB30651.1"/>
    <property type="molecule type" value="Genomic_DNA"/>
</dbReference>
<dbReference type="PRINTS" id="PR00781">
    <property type="entry name" value="LIPOSIGPTASE"/>
</dbReference>
<keyword evidence="8 9" id="KW-0472">Membrane</keyword>
<accession>A0A401LGK0</accession>
<keyword evidence="3 9" id="KW-0645">Protease</keyword>
<comment type="subcellular location">
    <subcellularLocation>
        <location evidence="9">Cell membrane</location>
        <topology evidence="9">Multi-pass membrane protein</topology>
    </subcellularLocation>
</comment>
<dbReference type="GO" id="GO:0005886">
    <property type="term" value="C:plasma membrane"/>
    <property type="evidence" value="ECO:0007669"/>
    <property type="project" value="UniProtKB-SubCell"/>
</dbReference>
<evidence type="ECO:0000256" key="8">
    <source>
        <dbReference type="ARBA" id="ARBA00023136"/>
    </source>
</evidence>
<evidence type="ECO:0000313" key="12">
    <source>
        <dbReference type="Proteomes" id="UP000287361"/>
    </source>
</evidence>
<reference evidence="11 12" key="1">
    <citation type="submission" date="2018-10" db="EMBL/GenBank/DDBJ databases">
        <title>Draft Genome Sequence of Anaerotignum sp. KCTC 15736.</title>
        <authorList>
            <person name="Choi S.H."/>
            <person name="Kim J.S."/>
            <person name="Kang S.W."/>
            <person name="Lee J.S."/>
            <person name="Park S.H."/>
        </authorList>
    </citation>
    <scope>NUCLEOTIDE SEQUENCE [LARGE SCALE GENOMIC DNA]</scope>
    <source>
        <strain evidence="11 12">KCTC 15736</strain>
    </source>
</reference>
<dbReference type="HAMAP" id="MF_00161">
    <property type="entry name" value="LspA"/>
    <property type="match status" value="1"/>
</dbReference>
<protein>
    <recommendedName>
        <fullName evidence="9">Lipoprotein signal peptidase</fullName>
        <ecNumber evidence="9">3.4.23.36</ecNumber>
    </recommendedName>
    <alternativeName>
        <fullName evidence="9">Prolipoprotein signal peptidase</fullName>
    </alternativeName>
    <alternativeName>
        <fullName evidence="9">Signal peptidase II</fullName>
        <shortName evidence="9">SPase II</shortName>
    </alternativeName>
</protein>
<dbReference type="Proteomes" id="UP000287361">
    <property type="component" value="Unassembled WGS sequence"/>
</dbReference>
<feature type="transmembrane region" description="Helical" evidence="9">
    <location>
        <begin position="60"/>
        <end position="80"/>
    </location>
</feature>
<sequence length="152" mass="17095">MKAILAILTVLGIDLSSKEWAEKNLPLNKKREIVKDHLYFWHIKNRGIAYNRFSGRRKGILLATGVLLAFYGGLLVRILRGKGERRLALPLALTLGGGAANFWERLRKGRVTDFLFIPVKGKNAPIFNIADVSIVVGALWMTVIPFLKNKKK</sequence>
<keyword evidence="6 9" id="KW-0378">Hydrolase</keyword>
<evidence type="ECO:0000256" key="4">
    <source>
        <dbReference type="ARBA" id="ARBA00022692"/>
    </source>
</evidence>
<keyword evidence="4 9" id="KW-0812">Transmembrane</keyword>
<evidence type="ECO:0000256" key="3">
    <source>
        <dbReference type="ARBA" id="ARBA00022670"/>
    </source>
</evidence>
<comment type="caution">
    <text evidence="11">The sequence shown here is derived from an EMBL/GenBank/DDBJ whole genome shotgun (WGS) entry which is preliminary data.</text>
</comment>
<evidence type="ECO:0000256" key="5">
    <source>
        <dbReference type="ARBA" id="ARBA00022750"/>
    </source>
</evidence>
<evidence type="ECO:0000256" key="1">
    <source>
        <dbReference type="ARBA" id="ARBA00006139"/>
    </source>
</evidence>
<name>A0A401LGK0_9FIRM</name>
<feature type="transmembrane region" description="Helical" evidence="9">
    <location>
        <begin position="126"/>
        <end position="147"/>
    </location>
</feature>
<dbReference type="PANTHER" id="PTHR33695:SF1">
    <property type="entry name" value="LIPOPROTEIN SIGNAL PEPTIDASE"/>
    <property type="match status" value="1"/>
</dbReference>
<keyword evidence="2 9" id="KW-1003">Cell membrane</keyword>
<keyword evidence="7 9" id="KW-1133">Transmembrane helix</keyword>
<dbReference type="PANTHER" id="PTHR33695">
    <property type="entry name" value="LIPOPROTEIN SIGNAL PEPTIDASE"/>
    <property type="match status" value="1"/>
</dbReference>
<feature type="active site" evidence="9">
    <location>
        <position position="131"/>
    </location>
</feature>
<dbReference type="Pfam" id="PF01252">
    <property type="entry name" value="Peptidase_A8"/>
    <property type="match status" value="1"/>
</dbReference>
<feature type="active site" evidence="9">
    <location>
        <position position="113"/>
    </location>
</feature>
<keyword evidence="12" id="KW-1185">Reference proteome</keyword>
<evidence type="ECO:0000256" key="7">
    <source>
        <dbReference type="ARBA" id="ARBA00022989"/>
    </source>
</evidence>
<evidence type="ECO:0000313" key="11">
    <source>
        <dbReference type="EMBL" id="GCB30651.1"/>
    </source>
</evidence>
<evidence type="ECO:0000256" key="9">
    <source>
        <dbReference type="HAMAP-Rule" id="MF_00161"/>
    </source>
</evidence>
<comment type="function">
    <text evidence="9">This protein specifically catalyzes the removal of signal peptides from prolipoproteins.</text>
</comment>
<dbReference type="InterPro" id="IPR001872">
    <property type="entry name" value="Peptidase_A8"/>
</dbReference>
<evidence type="ECO:0000256" key="2">
    <source>
        <dbReference type="ARBA" id="ARBA00022475"/>
    </source>
</evidence>
<proteinExistence type="inferred from homology"/>
<comment type="similarity">
    <text evidence="1 9 10">Belongs to the peptidase A8 family.</text>
</comment>
<keyword evidence="11" id="KW-0449">Lipoprotein</keyword>
<dbReference type="UniPathway" id="UPA00665"/>
<gene>
    <name evidence="11" type="primary">lspA_2</name>
    <name evidence="9" type="synonym">lspA</name>
    <name evidence="11" type="ORF">KGMB03357_23120</name>
</gene>
<evidence type="ECO:0000256" key="10">
    <source>
        <dbReference type="RuleBase" id="RU004181"/>
    </source>
</evidence>
<comment type="pathway">
    <text evidence="9">Protein modification; lipoprotein biosynthesis (signal peptide cleavage).</text>
</comment>